<dbReference type="GO" id="GO:0005739">
    <property type="term" value="C:mitochondrion"/>
    <property type="evidence" value="ECO:0007669"/>
    <property type="project" value="UniProtKB-SubCell"/>
</dbReference>
<name>A0A0F8D048_CERFI</name>
<sequence length="573" mass="63727">MNPSNPVPPTPVSTVLPTPAEMKDALEEMHSQLEHSQHTQKEINQKLERSEQAQEQMFQQFEEEIKNLQQQMTASLLQITQAFVTSAPLLALVAPNAFAVSAIPEPQPARRPKPRLPDIHLFSGKGSEYQVWSQTAEANVEQDGDAIGNDSNQFTYLWMRISTAAQTKVSPLYRQAKSKNHTAAQFLKALDAIFLDPHAEERAEAKLYRLSQGNNEPFSVFMPKFENLLLEAGIVGDRACISILKRCLNDELIRAVCTGVKAKTYPAFVSEVFGLASDLEALRGRQTRMNTHPRFGHWTPAPAPPTQAAPSPDKMDWQPSNVPLKPITPGERESLKQSNSCFRCRKPDHDASCTVRAFRAQVTKTKGVRVFSASLHDIEKALQTKIYTDPRTSCPSWLLPVISAFDRKKAATLPPSRPGLDTEIRLKPDESTPACPLYSMSREELLVLRQTLYELLDSGFIRASSAEGGAPVIFVKKPGGGIRFCIDYRALNNATEKDGYPLPLIHDTLRDIASAKYVSKVDVISAFHRLRVKEGHESRTVFRTHLGSFEWLVTPFGLSGAPASFQRSSSSLI</sequence>
<gene>
    <name evidence="5" type="primary">Tf2-1_1</name>
    <name evidence="5" type="ORF">CFO_g1439</name>
</gene>
<keyword evidence="2" id="KW-0496">Mitochondrion</keyword>
<dbReference type="AlphaFoldDB" id="A0A0F8D048"/>
<evidence type="ECO:0000313" key="5">
    <source>
        <dbReference type="EMBL" id="KKF96212.1"/>
    </source>
</evidence>
<dbReference type="CDD" id="cd01647">
    <property type="entry name" value="RT_LTR"/>
    <property type="match status" value="1"/>
</dbReference>
<accession>A0A0F8D048</accession>
<evidence type="ECO:0000313" key="6">
    <source>
        <dbReference type="Proteomes" id="UP000034841"/>
    </source>
</evidence>
<evidence type="ECO:0000256" key="1">
    <source>
        <dbReference type="ARBA" id="ARBA00004173"/>
    </source>
</evidence>
<dbReference type="PANTHER" id="PTHR24559">
    <property type="entry name" value="TRANSPOSON TY3-I GAG-POL POLYPROTEIN"/>
    <property type="match status" value="1"/>
</dbReference>
<keyword evidence="6" id="KW-1185">Reference proteome</keyword>
<evidence type="ECO:0000259" key="4">
    <source>
        <dbReference type="Pfam" id="PF00078"/>
    </source>
</evidence>
<feature type="region of interest" description="Disordered" evidence="3">
    <location>
        <begin position="30"/>
        <end position="53"/>
    </location>
</feature>
<organism evidence="5 6">
    <name type="scientific">Ceratocystis fimbriata f. sp. platani</name>
    <dbReference type="NCBI Taxonomy" id="88771"/>
    <lineage>
        <taxon>Eukaryota</taxon>
        <taxon>Fungi</taxon>
        <taxon>Dikarya</taxon>
        <taxon>Ascomycota</taxon>
        <taxon>Pezizomycotina</taxon>
        <taxon>Sordariomycetes</taxon>
        <taxon>Hypocreomycetidae</taxon>
        <taxon>Microascales</taxon>
        <taxon>Ceratocystidaceae</taxon>
        <taxon>Ceratocystis</taxon>
    </lineage>
</organism>
<dbReference type="Gene3D" id="3.10.10.10">
    <property type="entry name" value="HIV Type 1 Reverse Transcriptase, subunit A, domain 1"/>
    <property type="match status" value="1"/>
</dbReference>
<dbReference type="Proteomes" id="UP000034841">
    <property type="component" value="Unassembled WGS sequence"/>
</dbReference>
<evidence type="ECO:0000256" key="3">
    <source>
        <dbReference type="SAM" id="MobiDB-lite"/>
    </source>
</evidence>
<protein>
    <submittedName>
        <fullName evidence="5">Retrotransposable element Tf2 155 kDa protein type 1</fullName>
    </submittedName>
</protein>
<feature type="domain" description="Reverse transcriptase" evidence="4">
    <location>
        <begin position="475"/>
        <end position="568"/>
    </location>
</feature>
<comment type="caution">
    <text evidence="5">The sequence shown here is derived from an EMBL/GenBank/DDBJ whole genome shotgun (WGS) entry which is preliminary data.</text>
</comment>
<evidence type="ECO:0000256" key="2">
    <source>
        <dbReference type="ARBA" id="ARBA00023128"/>
    </source>
</evidence>
<feature type="region of interest" description="Disordered" evidence="3">
    <location>
        <begin position="293"/>
        <end position="314"/>
    </location>
</feature>
<dbReference type="InterPro" id="IPR000477">
    <property type="entry name" value="RT_dom"/>
</dbReference>
<dbReference type="Pfam" id="PF00078">
    <property type="entry name" value="RVT_1"/>
    <property type="match status" value="1"/>
</dbReference>
<dbReference type="InterPro" id="IPR043502">
    <property type="entry name" value="DNA/RNA_pol_sf"/>
</dbReference>
<dbReference type="InterPro" id="IPR053134">
    <property type="entry name" value="RNA-dir_DNA_polymerase"/>
</dbReference>
<dbReference type="PANTHER" id="PTHR24559:SF444">
    <property type="entry name" value="REVERSE TRANSCRIPTASE DOMAIN-CONTAINING PROTEIN"/>
    <property type="match status" value="1"/>
</dbReference>
<dbReference type="SUPFAM" id="SSF56672">
    <property type="entry name" value="DNA/RNA polymerases"/>
    <property type="match status" value="1"/>
</dbReference>
<feature type="compositionally biased region" description="Basic and acidic residues" evidence="3">
    <location>
        <begin position="30"/>
        <end position="52"/>
    </location>
</feature>
<reference evidence="5 6" key="1">
    <citation type="submission" date="2015-04" db="EMBL/GenBank/DDBJ databases">
        <title>Genome sequence of Ceratocystis platani, a major pathogen of plane trees.</title>
        <authorList>
            <person name="Belbahri L."/>
        </authorList>
    </citation>
    <scope>NUCLEOTIDE SEQUENCE [LARGE SCALE GENOMIC DNA]</scope>
    <source>
        <strain evidence="5 6">CFO</strain>
    </source>
</reference>
<proteinExistence type="predicted"/>
<comment type="subcellular location">
    <subcellularLocation>
        <location evidence="1">Mitochondrion</location>
    </subcellularLocation>
</comment>
<dbReference type="EMBL" id="LBBL01000056">
    <property type="protein sequence ID" value="KKF96212.1"/>
    <property type="molecule type" value="Genomic_DNA"/>
</dbReference>